<dbReference type="CDD" id="cd20104">
    <property type="entry name" value="MBT_PHF20L1-like"/>
    <property type="match status" value="1"/>
</dbReference>
<keyword evidence="11" id="KW-1185">Reference proteome</keyword>
<dbReference type="InterPro" id="IPR013087">
    <property type="entry name" value="Znf_C2H2_type"/>
</dbReference>
<dbReference type="PANTHER" id="PTHR15856">
    <property type="entry name" value="PHD FINGER PROTEIN 20-RELATED"/>
    <property type="match status" value="1"/>
</dbReference>
<feature type="region of interest" description="Disordered" evidence="8">
    <location>
        <begin position="527"/>
        <end position="565"/>
    </location>
</feature>
<dbReference type="GO" id="GO:0008270">
    <property type="term" value="F:zinc ion binding"/>
    <property type="evidence" value="ECO:0007669"/>
    <property type="project" value="UniProtKB-KW"/>
</dbReference>
<feature type="compositionally biased region" description="Basic and acidic residues" evidence="8">
    <location>
        <begin position="527"/>
        <end position="541"/>
    </location>
</feature>
<dbReference type="PROSITE" id="PS00028">
    <property type="entry name" value="ZINC_FINGER_C2H2_1"/>
    <property type="match status" value="1"/>
</dbReference>
<keyword evidence="2" id="KW-0479">Metal-binding</keyword>
<evidence type="ECO:0000313" key="11">
    <source>
        <dbReference type="Proteomes" id="UP000319801"/>
    </source>
</evidence>
<comment type="subcellular location">
    <subcellularLocation>
        <location evidence="1">Nucleus</location>
    </subcellularLocation>
</comment>
<feature type="compositionally biased region" description="Basic and acidic residues" evidence="8">
    <location>
        <begin position="322"/>
        <end position="335"/>
    </location>
</feature>
<dbReference type="InterPro" id="IPR041297">
    <property type="entry name" value="Crb2_Tudor"/>
</dbReference>
<dbReference type="EMBL" id="VCAZ01000078">
    <property type="protein sequence ID" value="TSP68472.1"/>
    <property type="molecule type" value="Genomic_DNA"/>
</dbReference>
<gene>
    <name evidence="10" type="ORF">Baya_10957</name>
</gene>
<dbReference type="FunFam" id="3.30.40.10:FF:000196">
    <property type="entry name" value="PHD finger protein 20 (Predicted)"/>
    <property type="match status" value="1"/>
</dbReference>
<dbReference type="Pfam" id="PF02820">
    <property type="entry name" value="MBT"/>
    <property type="match status" value="1"/>
</dbReference>
<feature type="compositionally biased region" description="Polar residues" evidence="8">
    <location>
        <begin position="466"/>
        <end position="489"/>
    </location>
</feature>
<dbReference type="CDD" id="cd20453">
    <property type="entry name" value="Tudor_PHF20"/>
    <property type="match status" value="1"/>
</dbReference>
<keyword evidence="6" id="KW-0539">Nucleus</keyword>
<feature type="compositionally biased region" description="Basic residues" evidence="8">
    <location>
        <begin position="542"/>
        <end position="553"/>
    </location>
</feature>
<keyword evidence="4 7" id="KW-0863">Zinc-finger</keyword>
<feature type="region of interest" description="Disordered" evidence="8">
    <location>
        <begin position="206"/>
        <end position="381"/>
    </location>
</feature>
<dbReference type="Proteomes" id="UP000319801">
    <property type="component" value="Unassembled WGS sequence"/>
</dbReference>
<comment type="caution">
    <text evidence="10">The sequence shown here is derived from an EMBL/GenBank/DDBJ whole genome shotgun (WGS) entry which is preliminary data.</text>
</comment>
<feature type="compositionally biased region" description="Basic and acidic residues" evidence="8">
    <location>
        <begin position="500"/>
        <end position="515"/>
    </location>
</feature>
<feature type="compositionally biased region" description="Acidic residues" evidence="8">
    <location>
        <begin position="595"/>
        <end position="604"/>
    </location>
</feature>
<dbReference type="InterPro" id="IPR002999">
    <property type="entry name" value="Tudor"/>
</dbReference>
<evidence type="ECO:0000256" key="1">
    <source>
        <dbReference type="ARBA" id="ARBA00004123"/>
    </source>
</evidence>
<evidence type="ECO:0000256" key="7">
    <source>
        <dbReference type="PROSITE-ProRule" id="PRU00042"/>
    </source>
</evidence>
<dbReference type="SUPFAM" id="SSF57903">
    <property type="entry name" value="FYVE/PHD zinc finger"/>
    <property type="match status" value="1"/>
</dbReference>
<evidence type="ECO:0000313" key="10">
    <source>
        <dbReference type="EMBL" id="TSP68472.1"/>
    </source>
</evidence>
<dbReference type="Gene3D" id="2.30.30.140">
    <property type="match status" value="2"/>
</dbReference>
<sequence>MNIYKYNHNNTQTDLTLRLQRGIIGTRELVSQKPKVLMRFFTGVNKVGQTGISLLQKLKRHTRGWCEAHSMTKTPPHRRGITFEVGAALEARDSLKNWYAANIEKIDYEDEKVLIHYRQWSHRYDEWFDWSSPYLRPVERIQLRRQGLQEHNMAPGFQINQKVLASWSDCRYYPAKILSRDKDDSYTVRFFDGVVKTVKGIKIKPFRKENTSNKPGQPSRKRATVKNGKTKENGRNHQDGETESEEDDSKRTEKCGKLQDNMLVKMEQSEMPNGHKVHEEKPSSDELKTKAQETGEVAMEINGERDEQKVGEKLQNSANESCEERQEKDEKEKEAPLSQNRKTRGRLVEGKDTEQVSVPELRKRRASTGQTPPSKRSRANTTVYRVIKNQPPPILSIELDHNPFKCQVPGCTKSFRKASLLHYHMKYYHSESELCASHSTHTHASEPQAQENHTHISETPRRRRTVSASLDTPSPLSDSKSSHTPSPHTANGVHRQRSSSHCERSKENQHTNRALYDDRDWVTMETEREKRRERKQRDFCIKSKKKKKKKKRSKSESHGSDKNNGFSSCPCNPNLSLKLPPSHKHRSYAAHFPDSELDDGEDSGSDWSTDSPLWSEEESEMGLDLNTPFSEQGVGTMGHDSEIVRCVCEVQEENDFMIQCDECLCWQHGTCMGLYEDSVPDTYSCYICRDPPAQRQSQRYWYDKDWLSTGHMYGLPFLEENYSHQNSKKMAATHQLLGDVHRVFEVLNGLQLKMSILQAQAHPDLKLWRQPWKPSDGVFRKGAVHSGMTTPSPLSPCGADFTDSEQLNSKQPGPAAFSFQTSYISSEHCYQKPHAYYPALEQRLVVETRSTGELLELETRKLQLTNAKELECRMKLLAAGEREKSCTGQVKEEEPEPVACDSKPDPDLLLHQQWQLNLLEHIEAVQDEVSHRMDLIERELDVLESWLDYTGELEPPEPLARLPQLKHRIRQLLTDLGTVQQIALCSSST</sequence>
<organism evidence="10 11">
    <name type="scientific">Bagarius yarrelli</name>
    <name type="common">Goonch</name>
    <name type="synonym">Bagrus yarrelli</name>
    <dbReference type="NCBI Taxonomy" id="175774"/>
    <lineage>
        <taxon>Eukaryota</taxon>
        <taxon>Metazoa</taxon>
        <taxon>Chordata</taxon>
        <taxon>Craniata</taxon>
        <taxon>Vertebrata</taxon>
        <taxon>Euteleostomi</taxon>
        <taxon>Actinopterygii</taxon>
        <taxon>Neopterygii</taxon>
        <taxon>Teleostei</taxon>
        <taxon>Ostariophysi</taxon>
        <taxon>Siluriformes</taxon>
        <taxon>Sisoridae</taxon>
        <taxon>Sisorinae</taxon>
        <taxon>Bagarius</taxon>
    </lineage>
</organism>
<dbReference type="InterPro" id="IPR019786">
    <property type="entry name" value="Zinc_finger_PHD-type_CS"/>
</dbReference>
<evidence type="ECO:0000259" key="9">
    <source>
        <dbReference type="PROSITE" id="PS50157"/>
    </source>
</evidence>
<dbReference type="AlphaFoldDB" id="A0A556UYI1"/>
<evidence type="ECO:0000256" key="4">
    <source>
        <dbReference type="ARBA" id="ARBA00022771"/>
    </source>
</evidence>
<dbReference type="InterPro" id="IPR011011">
    <property type="entry name" value="Znf_FYVE_PHD"/>
</dbReference>
<dbReference type="OrthoDB" id="161570at2759"/>
<feature type="domain" description="C2H2-type" evidence="9">
    <location>
        <begin position="404"/>
        <end position="434"/>
    </location>
</feature>
<evidence type="ECO:0000256" key="6">
    <source>
        <dbReference type="ARBA" id="ARBA00023242"/>
    </source>
</evidence>
<dbReference type="GO" id="GO:0071339">
    <property type="term" value="C:MLL1 complex"/>
    <property type="evidence" value="ECO:0007669"/>
    <property type="project" value="TreeGrafter"/>
</dbReference>
<dbReference type="InterPro" id="IPR001965">
    <property type="entry name" value="Znf_PHD"/>
</dbReference>
<dbReference type="InterPro" id="IPR043449">
    <property type="entry name" value="PHF20-like"/>
</dbReference>
<accession>A0A556UYI1</accession>
<dbReference type="InterPro" id="IPR036236">
    <property type="entry name" value="Znf_C2H2_sf"/>
</dbReference>
<dbReference type="PANTHER" id="PTHR15856:SF27">
    <property type="entry name" value="PHD FINGER PROTEIN 20"/>
    <property type="match status" value="1"/>
</dbReference>
<dbReference type="SUPFAM" id="SSF63748">
    <property type="entry name" value="Tudor/PWWP/MBT"/>
    <property type="match status" value="2"/>
</dbReference>
<feature type="region of interest" description="Disordered" evidence="8">
    <location>
        <begin position="592"/>
        <end position="619"/>
    </location>
</feature>
<dbReference type="Pfam" id="PF18115">
    <property type="entry name" value="Tudor_3"/>
    <property type="match status" value="1"/>
</dbReference>
<evidence type="ECO:0000256" key="2">
    <source>
        <dbReference type="ARBA" id="ARBA00022723"/>
    </source>
</evidence>
<feature type="compositionally biased region" description="Polar residues" evidence="8">
    <location>
        <begin position="367"/>
        <end position="381"/>
    </location>
</feature>
<dbReference type="SUPFAM" id="SSF57667">
    <property type="entry name" value="beta-beta-alpha zinc fingers"/>
    <property type="match status" value="1"/>
</dbReference>
<dbReference type="FunFam" id="2.30.30.140:FF:000049">
    <property type="entry name" value="PHD finger protein 20 (Predicted)"/>
    <property type="match status" value="1"/>
</dbReference>
<proteinExistence type="predicted"/>
<dbReference type="PROSITE" id="PS50157">
    <property type="entry name" value="ZINC_FINGER_C2H2_2"/>
    <property type="match status" value="1"/>
</dbReference>
<feature type="compositionally biased region" description="Basic and acidic residues" evidence="8">
    <location>
        <begin position="229"/>
        <end position="240"/>
    </location>
</feature>
<feature type="region of interest" description="Disordered" evidence="8">
    <location>
        <begin position="438"/>
        <end position="515"/>
    </location>
</feature>
<evidence type="ECO:0000256" key="5">
    <source>
        <dbReference type="ARBA" id="ARBA00022833"/>
    </source>
</evidence>
<dbReference type="InterPro" id="IPR004092">
    <property type="entry name" value="Mbt"/>
</dbReference>
<dbReference type="GO" id="GO:0044545">
    <property type="term" value="C:NSL complex"/>
    <property type="evidence" value="ECO:0007669"/>
    <property type="project" value="TreeGrafter"/>
</dbReference>
<keyword evidence="3" id="KW-0677">Repeat</keyword>
<dbReference type="Pfam" id="PF20826">
    <property type="entry name" value="PHD_5"/>
    <property type="match status" value="1"/>
</dbReference>
<feature type="compositionally biased region" description="Basic and acidic residues" evidence="8">
    <location>
        <begin position="276"/>
        <end position="293"/>
    </location>
</feature>
<feature type="compositionally biased region" description="Basic and acidic residues" evidence="8">
    <location>
        <begin position="302"/>
        <end position="312"/>
    </location>
</feature>
<dbReference type="PROSITE" id="PS01359">
    <property type="entry name" value="ZF_PHD_1"/>
    <property type="match status" value="1"/>
</dbReference>
<dbReference type="Gene3D" id="3.30.160.60">
    <property type="entry name" value="Classic Zinc Finger"/>
    <property type="match status" value="1"/>
</dbReference>
<evidence type="ECO:0000256" key="8">
    <source>
        <dbReference type="SAM" id="MobiDB-lite"/>
    </source>
</evidence>
<dbReference type="SMART" id="SM00249">
    <property type="entry name" value="PHD"/>
    <property type="match status" value="1"/>
</dbReference>
<dbReference type="SMART" id="SM00333">
    <property type="entry name" value="TUDOR"/>
    <property type="match status" value="2"/>
</dbReference>
<dbReference type="Gene3D" id="3.30.40.10">
    <property type="entry name" value="Zinc/RING finger domain, C3HC4 (zinc finger)"/>
    <property type="match status" value="1"/>
</dbReference>
<name>A0A556UYI1_BAGYA</name>
<evidence type="ECO:0000256" key="3">
    <source>
        <dbReference type="ARBA" id="ARBA00022737"/>
    </source>
</evidence>
<dbReference type="GO" id="GO:0006357">
    <property type="term" value="P:regulation of transcription by RNA polymerase II"/>
    <property type="evidence" value="ECO:0007669"/>
    <property type="project" value="TreeGrafter"/>
</dbReference>
<keyword evidence="5" id="KW-0862">Zinc</keyword>
<feature type="compositionally biased region" description="Basic and acidic residues" evidence="8">
    <location>
        <begin position="248"/>
        <end position="257"/>
    </location>
</feature>
<protein>
    <submittedName>
        <fullName evidence="10">PHD finger protein 20</fullName>
    </submittedName>
</protein>
<reference evidence="10 11" key="1">
    <citation type="journal article" date="2019" name="Genome Biol. Evol.">
        <title>Whole-Genome Sequencing of the Giant Devil Catfish, Bagarius yarrelli.</title>
        <authorList>
            <person name="Jiang W."/>
            <person name="Lv Y."/>
            <person name="Cheng L."/>
            <person name="Yang K."/>
            <person name="Chao B."/>
            <person name="Wang X."/>
            <person name="Li Y."/>
            <person name="Pan X."/>
            <person name="You X."/>
            <person name="Zhang Y."/>
            <person name="Yang J."/>
            <person name="Li J."/>
            <person name="Zhang X."/>
            <person name="Liu S."/>
            <person name="Sun C."/>
            <person name="Yang J."/>
            <person name="Shi Q."/>
        </authorList>
    </citation>
    <scope>NUCLEOTIDE SEQUENCE [LARGE SCALE GENOMIC DNA]</scope>
    <source>
        <strain evidence="10">JWS20170419001</strain>
        <tissue evidence="10">Muscle</tissue>
    </source>
</reference>
<dbReference type="InterPro" id="IPR013083">
    <property type="entry name" value="Znf_RING/FYVE/PHD"/>
</dbReference>